<dbReference type="Gene3D" id="3.20.20.450">
    <property type="entry name" value="EAL domain"/>
    <property type="match status" value="1"/>
</dbReference>
<dbReference type="SUPFAM" id="SSF109604">
    <property type="entry name" value="HD-domain/PDEase-like"/>
    <property type="match status" value="1"/>
</dbReference>
<evidence type="ECO:0000259" key="1">
    <source>
        <dbReference type="PROSITE" id="PS50883"/>
    </source>
</evidence>
<comment type="caution">
    <text evidence="3">The sequence shown here is derived from an EMBL/GenBank/DDBJ whole genome shotgun (WGS) entry which is preliminary data.</text>
</comment>
<reference evidence="3" key="1">
    <citation type="journal article" date="2014" name="Int. J. Syst. Evol. Microbiol.">
        <title>Complete genome of a new Firmicutes species belonging to the dominant human colonic microbiota ('Ruminococcus bicirculans') reveals two chromosomes and a selective capacity to utilize plant glucans.</title>
        <authorList>
            <consortium name="NISC Comparative Sequencing Program"/>
            <person name="Wegmann U."/>
            <person name="Louis P."/>
            <person name="Goesmann A."/>
            <person name="Henrissat B."/>
            <person name="Duncan S.H."/>
            <person name="Flint H.J."/>
        </authorList>
    </citation>
    <scope>NUCLEOTIDE SEQUENCE</scope>
    <source>
        <strain evidence="3">CECT 7703</strain>
    </source>
</reference>
<dbReference type="EMBL" id="JAUFPU010000002">
    <property type="protein sequence ID" value="MDN3575473.1"/>
    <property type="molecule type" value="Genomic_DNA"/>
</dbReference>
<dbReference type="PROSITE" id="PS50883">
    <property type="entry name" value="EAL"/>
    <property type="match status" value="1"/>
</dbReference>
<organism evidence="3 4">
    <name type="scientific">Chitinimonas viridis</name>
    <dbReference type="NCBI Taxonomy" id="664880"/>
    <lineage>
        <taxon>Bacteria</taxon>
        <taxon>Pseudomonadati</taxon>
        <taxon>Pseudomonadota</taxon>
        <taxon>Betaproteobacteria</taxon>
        <taxon>Neisseriales</taxon>
        <taxon>Chitinibacteraceae</taxon>
        <taxon>Chitinimonas</taxon>
    </lineage>
</organism>
<gene>
    <name evidence="3" type="ORF">QWZ03_01645</name>
</gene>
<evidence type="ECO:0000313" key="3">
    <source>
        <dbReference type="EMBL" id="MDN3575473.1"/>
    </source>
</evidence>
<protein>
    <submittedName>
        <fullName evidence="3">EAL domain-containing protein</fullName>
    </submittedName>
</protein>
<feature type="domain" description="HDOD" evidence="2">
    <location>
        <begin position="199"/>
        <end position="392"/>
    </location>
</feature>
<dbReference type="PIRSF" id="PIRSF003180">
    <property type="entry name" value="DiGMPpdiest_YuxH"/>
    <property type="match status" value="1"/>
</dbReference>
<keyword evidence="4" id="KW-1185">Reference proteome</keyword>
<dbReference type="RefSeq" id="WP_290331128.1">
    <property type="nucleotide sequence ID" value="NZ_JAUFPU010000002.1"/>
</dbReference>
<dbReference type="InterPro" id="IPR013976">
    <property type="entry name" value="HDOD"/>
</dbReference>
<accession>A0ABT8B1Q4</accession>
<name>A0ABT8B1Q4_9NEIS</name>
<proteinExistence type="predicted"/>
<dbReference type="InterPro" id="IPR014408">
    <property type="entry name" value="dGMP_Pdiesterase_EAL/HD-GYP"/>
</dbReference>
<dbReference type="InterPro" id="IPR035919">
    <property type="entry name" value="EAL_sf"/>
</dbReference>
<dbReference type="Pfam" id="PF08668">
    <property type="entry name" value="HDOD"/>
    <property type="match status" value="1"/>
</dbReference>
<feature type="domain" description="EAL" evidence="1">
    <location>
        <begin position="1"/>
        <end position="208"/>
    </location>
</feature>
<dbReference type="InterPro" id="IPR001633">
    <property type="entry name" value="EAL_dom"/>
</dbReference>
<dbReference type="Gene3D" id="1.10.3210.10">
    <property type="entry name" value="Hypothetical protein af1432"/>
    <property type="match status" value="1"/>
</dbReference>
<evidence type="ECO:0000259" key="2">
    <source>
        <dbReference type="PROSITE" id="PS51833"/>
    </source>
</evidence>
<dbReference type="PROSITE" id="PS51833">
    <property type="entry name" value="HDOD"/>
    <property type="match status" value="1"/>
</dbReference>
<dbReference type="PANTHER" id="PTHR33525">
    <property type="match status" value="1"/>
</dbReference>
<dbReference type="Pfam" id="PF00563">
    <property type="entry name" value="EAL"/>
    <property type="match status" value="1"/>
</dbReference>
<evidence type="ECO:0000313" key="4">
    <source>
        <dbReference type="Proteomes" id="UP001180081"/>
    </source>
</evidence>
<sequence>MPAPQFFLGRQPIVGRQRELVAYELLFRTSHENSASVEDDVVASAAVMQHAFSGLGLQSVLEDKLGFINLSAPLLCSDVIEILPRERVVLEILETVELTPAVIERCRALKAAGYRLALDDVIRFDEAQKAILPLVEVVKLDVLAMQARETEQLVRALKPYGVKLLAEKVDSTLQRDFCHELGCDLFQGYYFARPTILSGKPVQPSAMLLLKLLSQVAADADTQDLEDTLKHAPDLTVHLLRLVNSVAFGLPRKISSVRTALTLLGRAQLHRWVQIMVFAQQSSTHTAADPLVQTAAVRGHLMERLTQTLRPGDELLADRAFMVGMLSLIDALFGKPMEDVLKPLNLEDTVHEALLNRGGWIGYLLRLVEGIELADRNVTLTLLGGLENLSLDTLNRLQIEAMSWAGRLGRDEEA</sequence>
<dbReference type="SMART" id="SM00052">
    <property type="entry name" value="EAL"/>
    <property type="match status" value="1"/>
</dbReference>
<reference evidence="3" key="2">
    <citation type="submission" date="2023-06" db="EMBL/GenBank/DDBJ databases">
        <authorList>
            <person name="Lucena T."/>
            <person name="Sun Q."/>
        </authorList>
    </citation>
    <scope>NUCLEOTIDE SEQUENCE</scope>
    <source>
        <strain evidence="3">CECT 7703</strain>
    </source>
</reference>
<dbReference type="InterPro" id="IPR052340">
    <property type="entry name" value="RNase_Y/CdgJ"/>
</dbReference>
<dbReference type="Proteomes" id="UP001180081">
    <property type="component" value="Unassembled WGS sequence"/>
</dbReference>
<dbReference type="SUPFAM" id="SSF141868">
    <property type="entry name" value="EAL domain-like"/>
    <property type="match status" value="1"/>
</dbReference>
<dbReference type="PANTHER" id="PTHR33525:SF4">
    <property type="entry name" value="CYCLIC DI-GMP PHOSPHODIESTERASE CDGJ"/>
    <property type="match status" value="1"/>
</dbReference>
<dbReference type="CDD" id="cd01948">
    <property type="entry name" value="EAL"/>
    <property type="match status" value="1"/>
</dbReference>